<accession>A0ABW4SLC1</accession>
<dbReference type="EMBL" id="JBHUGI010000034">
    <property type="protein sequence ID" value="MFD1929426.1"/>
    <property type="molecule type" value="Genomic_DNA"/>
</dbReference>
<gene>
    <name evidence="2" type="ORF">ACFSFY_15395</name>
</gene>
<keyword evidence="1" id="KW-0812">Transmembrane</keyword>
<dbReference type="NCBIfam" id="TIGR04104">
    <property type="entry name" value="cxxc_20_cxxc"/>
    <property type="match status" value="1"/>
</dbReference>
<dbReference type="RefSeq" id="WP_381539543.1">
    <property type="nucleotide sequence ID" value="NZ_JBHUGI010000034.1"/>
</dbReference>
<protein>
    <submittedName>
        <fullName evidence="2">TIGR04104 family putative zinc finger protein</fullName>
    </submittedName>
</protein>
<organism evidence="2 3">
    <name type="scientific">Sporosarcina siberiensis</name>
    <dbReference type="NCBI Taxonomy" id="1365606"/>
    <lineage>
        <taxon>Bacteria</taxon>
        <taxon>Bacillati</taxon>
        <taxon>Bacillota</taxon>
        <taxon>Bacilli</taxon>
        <taxon>Bacillales</taxon>
        <taxon>Caryophanaceae</taxon>
        <taxon>Sporosarcina</taxon>
    </lineage>
</organism>
<feature type="transmembrane region" description="Helical" evidence="1">
    <location>
        <begin position="72"/>
        <end position="94"/>
    </location>
</feature>
<keyword evidence="1" id="KW-1133">Transmembrane helix</keyword>
<keyword evidence="3" id="KW-1185">Reference proteome</keyword>
<evidence type="ECO:0000313" key="3">
    <source>
        <dbReference type="Proteomes" id="UP001597218"/>
    </source>
</evidence>
<evidence type="ECO:0000313" key="2">
    <source>
        <dbReference type="EMBL" id="MFD1929426.1"/>
    </source>
</evidence>
<sequence length="104" mass="12030">MNLIIQKCQNCNRSFSWREIYNTLWGWMYKPIECTNCGAKHKITIPGRFIFVSLTILPMLIFVNYLSPFKNFVATLGVGLVLLLIGSLLTPYIVRFKVVRNKSL</sequence>
<comment type="caution">
    <text evidence="2">The sequence shown here is derived from an EMBL/GenBank/DDBJ whole genome shotgun (WGS) entry which is preliminary data.</text>
</comment>
<evidence type="ECO:0000256" key="1">
    <source>
        <dbReference type="SAM" id="Phobius"/>
    </source>
</evidence>
<dbReference type="Proteomes" id="UP001597218">
    <property type="component" value="Unassembled WGS sequence"/>
</dbReference>
<feature type="transmembrane region" description="Helical" evidence="1">
    <location>
        <begin position="49"/>
        <end position="66"/>
    </location>
</feature>
<keyword evidence="1" id="KW-0472">Membrane</keyword>
<proteinExistence type="predicted"/>
<reference evidence="3" key="1">
    <citation type="journal article" date="2019" name="Int. J. Syst. Evol. Microbiol.">
        <title>The Global Catalogue of Microorganisms (GCM) 10K type strain sequencing project: providing services to taxonomists for standard genome sequencing and annotation.</title>
        <authorList>
            <consortium name="The Broad Institute Genomics Platform"/>
            <consortium name="The Broad Institute Genome Sequencing Center for Infectious Disease"/>
            <person name="Wu L."/>
            <person name="Ma J."/>
        </authorList>
    </citation>
    <scope>NUCLEOTIDE SEQUENCE [LARGE SCALE GENOMIC DNA]</scope>
    <source>
        <strain evidence="3">CGMCC 4.7177</strain>
    </source>
</reference>
<name>A0ABW4SLC1_9BACL</name>
<dbReference type="InterPro" id="IPR026369">
    <property type="entry name" value="CxxC_20_CxxC"/>
</dbReference>